<protein>
    <recommendedName>
        <fullName evidence="5">HD domain-containing protein</fullName>
    </recommendedName>
</protein>
<dbReference type="SUPFAM" id="SSF109604">
    <property type="entry name" value="HD-domain/PDEase-like"/>
    <property type="match status" value="1"/>
</dbReference>
<evidence type="ECO:0000313" key="4">
    <source>
        <dbReference type="Proteomes" id="UP000251402"/>
    </source>
</evidence>
<dbReference type="PANTHER" id="PTHR21174:SF0">
    <property type="entry name" value="HD PHOSPHOHYDROLASE FAMILY PROTEIN-RELATED"/>
    <property type="match status" value="1"/>
</dbReference>
<evidence type="ECO:0008006" key="5">
    <source>
        <dbReference type="Google" id="ProtNLM"/>
    </source>
</evidence>
<evidence type="ECO:0000313" key="1">
    <source>
        <dbReference type="EMBL" id="QEM06170.1"/>
    </source>
</evidence>
<evidence type="ECO:0000313" key="2">
    <source>
        <dbReference type="EMBL" id="QEM13687.1"/>
    </source>
</evidence>
<accession>A0A364X024</accession>
<dbReference type="OrthoDB" id="5728337at2"/>
<keyword evidence="4" id="KW-1185">Reference proteome</keyword>
<dbReference type="Gene3D" id="1.10.3210.10">
    <property type="entry name" value="Hypothetical protein af1432"/>
    <property type="match status" value="1"/>
</dbReference>
<dbReference type="AlphaFoldDB" id="A0A364X024"/>
<dbReference type="RefSeq" id="WP_112571111.1">
    <property type="nucleotide sequence ID" value="NZ_CP043450.1"/>
</dbReference>
<gene>
    <name evidence="2" type="ORF">DEO27_027965</name>
    <name evidence="1" type="ORF">DIU31_022610</name>
</gene>
<dbReference type="Proteomes" id="UP000251402">
    <property type="component" value="Chromosome"/>
</dbReference>
<proteinExistence type="predicted"/>
<dbReference type="EMBL" id="CP043450">
    <property type="protein sequence ID" value="QEM13687.1"/>
    <property type="molecule type" value="Genomic_DNA"/>
</dbReference>
<evidence type="ECO:0000313" key="3">
    <source>
        <dbReference type="Proteomes" id="UP000250557"/>
    </source>
</evidence>
<dbReference type="KEGG" id="mrub:DEO27_027965"/>
<sequence>MNELIKKTEQYITTLLTGKLPAGMVYHNLEHTRLMVDAVQDLTTHMLFNEWEQDILLVAAWFHDSGYCYTYHGHEAISMTLAGDFLRSLGKKELFINPVNDCIRATQMPQVPHTHFQAVMCDADMRHLALSDYATHAERLRTEWANVLHKEYSEGDWTRQNLQFMTDHSYFTAYAKAHWETEKQKNINHLQARVMDLEQNDFPNEH</sequence>
<name>A0A364X024_9SPHI</name>
<dbReference type="InterPro" id="IPR009218">
    <property type="entry name" value="HD_phosphohydro"/>
</dbReference>
<dbReference type="Proteomes" id="UP000250557">
    <property type="component" value="Chromosome"/>
</dbReference>
<dbReference type="PANTHER" id="PTHR21174">
    <property type="match status" value="1"/>
</dbReference>
<reference evidence="2 3" key="1">
    <citation type="submission" date="2019-08" db="EMBL/GenBank/DDBJ databases">
        <title>Comparative genome analysis confer to the adaptation heavy metal polluted environment.</title>
        <authorList>
            <person name="Li Y."/>
        </authorList>
    </citation>
    <scope>NUCLEOTIDE SEQUENCE [LARGE SCALE GENOMIC DNA]</scope>
    <source>
        <strain evidence="2">P1</strain>
        <strain evidence="1 3">P2</strain>
    </source>
</reference>
<dbReference type="EMBL" id="CP043451">
    <property type="protein sequence ID" value="QEM06170.1"/>
    <property type="molecule type" value="Genomic_DNA"/>
</dbReference>
<organism evidence="2 4">
    <name type="scientific">Mucilaginibacter rubeus</name>
    <dbReference type="NCBI Taxonomy" id="2027860"/>
    <lineage>
        <taxon>Bacteria</taxon>
        <taxon>Pseudomonadati</taxon>
        <taxon>Bacteroidota</taxon>
        <taxon>Sphingobacteriia</taxon>
        <taxon>Sphingobacteriales</taxon>
        <taxon>Sphingobacteriaceae</taxon>
        <taxon>Mucilaginibacter</taxon>
    </lineage>
</organism>